<evidence type="ECO:0000256" key="2">
    <source>
        <dbReference type="ARBA" id="ARBA00004913"/>
    </source>
</evidence>
<evidence type="ECO:0000256" key="1">
    <source>
        <dbReference type="ARBA" id="ARBA00001946"/>
    </source>
</evidence>
<evidence type="ECO:0000256" key="3">
    <source>
        <dbReference type="ARBA" id="ARBA00007967"/>
    </source>
</evidence>
<dbReference type="Pfam" id="PF03492">
    <property type="entry name" value="Methyltransf_7"/>
    <property type="match status" value="1"/>
</dbReference>
<organism evidence="8 9">
    <name type="scientific">Cinchona calisaya</name>
    <dbReference type="NCBI Taxonomy" id="153742"/>
    <lineage>
        <taxon>Eukaryota</taxon>
        <taxon>Viridiplantae</taxon>
        <taxon>Streptophyta</taxon>
        <taxon>Embryophyta</taxon>
        <taxon>Tracheophyta</taxon>
        <taxon>Spermatophyta</taxon>
        <taxon>Magnoliopsida</taxon>
        <taxon>eudicotyledons</taxon>
        <taxon>Gunneridae</taxon>
        <taxon>Pentapetalae</taxon>
        <taxon>asterids</taxon>
        <taxon>lamiids</taxon>
        <taxon>Gentianales</taxon>
        <taxon>Rubiaceae</taxon>
        <taxon>Cinchonoideae</taxon>
        <taxon>Cinchoneae</taxon>
        <taxon>Cinchona</taxon>
    </lineage>
</organism>
<evidence type="ECO:0000256" key="4">
    <source>
        <dbReference type="ARBA" id="ARBA00022603"/>
    </source>
</evidence>
<accession>A0ABD2Y2M3</accession>
<evidence type="ECO:0000256" key="7">
    <source>
        <dbReference type="ARBA" id="ARBA00022842"/>
    </source>
</evidence>
<gene>
    <name evidence="8" type="ORF">ACH5RR_039785</name>
</gene>
<dbReference type="AlphaFoldDB" id="A0ABD2Y2M3"/>
<comment type="caution">
    <text evidence="8">The sequence shown here is derived from an EMBL/GenBank/DDBJ whole genome shotgun (WGS) entry which is preliminary data.</text>
</comment>
<dbReference type="InterPro" id="IPR005299">
    <property type="entry name" value="MeTrfase_7"/>
</dbReference>
<dbReference type="GO" id="GO:0046872">
    <property type="term" value="F:metal ion binding"/>
    <property type="evidence" value="ECO:0007669"/>
    <property type="project" value="UniProtKB-KW"/>
</dbReference>
<dbReference type="InterPro" id="IPR042086">
    <property type="entry name" value="MeTrfase_capping"/>
</dbReference>
<evidence type="ECO:0000313" key="8">
    <source>
        <dbReference type="EMBL" id="KAL3500692.1"/>
    </source>
</evidence>
<comment type="pathway">
    <text evidence="2">Alkaloid biosynthesis.</text>
</comment>
<keyword evidence="9" id="KW-1185">Reference proteome</keyword>
<reference evidence="8 9" key="1">
    <citation type="submission" date="2024-11" db="EMBL/GenBank/DDBJ databases">
        <title>A near-complete genome assembly of Cinchona calisaya.</title>
        <authorList>
            <person name="Lian D.C."/>
            <person name="Zhao X.W."/>
            <person name="Wei L."/>
        </authorList>
    </citation>
    <scope>NUCLEOTIDE SEQUENCE [LARGE SCALE GENOMIC DNA]</scope>
    <source>
        <tissue evidence="8">Nenye</tissue>
    </source>
</reference>
<dbReference type="GO" id="GO:0032259">
    <property type="term" value="P:methylation"/>
    <property type="evidence" value="ECO:0007669"/>
    <property type="project" value="UniProtKB-KW"/>
</dbReference>
<evidence type="ECO:0000256" key="6">
    <source>
        <dbReference type="ARBA" id="ARBA00022723"/>
    </source>
</evidence>
<evidence type="ECO:0000256" key="5">
    <source>
        <dbReference type="ARBA" id="ARBA00022679"/>
    </source>
</evidence>
<keyword evidence="4" id="KW-0489">Methyltransferase</keyword>
<keyword evidence="5" id="KW-0808">Transferase</keyword>
<sequence>MKVKRVLEQSIQEFCRSINTQCIRVADLGCASGSNTFLAIREIIDCIDQEYQHKLSNSLPLSIQIFLNDLESNDFNTIFKSLPDFYEQLGPQSGRSCFIAAVPGSFYGRLFPDNFIHFVHSSSSLHWLSEIPRGLVTETGLPLSKGNIYITKTSPSYVHDAYLDQFEKDFTNFLRMRAIEMVPCGHLLLTLHSRTAGGEGYCYQDILGMTLSDMVMEGLIKEATLDHFSLPLYEPSMEEVKHIIENEGSFKIRHLETIDLAWNDADIASSLMEVVSDKHIMGEYSARNVRVAFQHILASHFGEDIMDDLFCMLARKFSDHIDKMNKAKEILVVSLSKA</sequence>
<keyword evidence="7" id="KW-0460">Magnesium</keyword>
<dbReference type="Gene3D" id="3.40.50.150">
    <property type="entry name" value="Vaccinia Virus protein VP39"/>
    <property type="match status" value="1"/>
</dbReference>
<comment type="cofactor">
    <cofactor evidence="1">
        <name>Mg(2+)</name>
        <dbReference type="ChEBI" id="CHEBI:18420"/>
    </cofactor>
</comment>
<proteinExistence type="inferred from homology"/>
<dbReference type="GO" id="GO:0008168">
    <property type="term" value="F:methyltransferase activity"/>
    <property type="evidence" value="ECO:0007669"/>
    <property type="project" value="UniProtKB-KW"/>
</dbReference>
<comment type="similarity">
    <text evidence="3">Belongs to the methyltransferase superfamily. Type-7 methyltransferase family.</text>
</comment>
<evidence type="ECO:0000313" key="9">
    <source>
        <dbReference type="Proteomes" id="UP001630127"/>
    </source>
</evidence>
<dbReference type="Proteomes" id="UP001630127">
    <property type="component" value="Unassembled WGS sequence"/>
</dbReference>
<keyword evidence="6" id="KW-0479">Metal-binding</keyword>
<dbReference type="PANTHER" id="PTHR31009">
    <property type="entry name" value="S-ADENOSYL-L-METHIONINE:CARBOXYL METHYLTRANSFERASE FAMILY PROTEIN"/>
    <property type="match status" value="1"/>
</dbReference>
<dbReference type="SUPFAM" id="SSF53335">
    <property type="entry name" value="S-adenosyl-L-methionine-dependent methyltransferases"/>
    <property type="match status" value="1"/>
</dbReference>
<protein>
    <submittedName>
        <fullName evidence="8">Uncharacterized protein</fullName>
    </submittedName>
</protein>
<dbReference type="Gene3D" id="1.10.1200.270">
    <property type="entry name" value="Methyltransferase, alpha-helical capping domain"/>
    <property type="match status" value="1"/>
</dbReference>
<name>A0ABD2Y2M3_9GENT</name>
<dbReference type="EMBL" id="JBJUIK010000016">
    <property type="protein sequence ID" value="KAL3500692.1"/>
    <property type="molecule type" value="Genomic_DNA"/>
</dbReference>
<dbReference type="InterPro" id="IPR029063">
    <property type="entry name" value="SAM-dependent_MTases_sf"/>
</dbReference>